<evidence type="ECO:0000313" key="7">
    <source>
        <dbReference type="Proteomes" id="UP000694846"/>
    </source>
</evidence>
<evidence type="ECO:0000259" key="6">
    <source>
        <dbReference type="PROSITE" id="PS51062"/>
    </source>
</evidence>
<dbReference type="GO" id="GO:0005634">
    <property type="term" value="C:nucleus"/>
    <property type="evidence" value="ECO:0007669"/>
    <property type="project" value="UniProtKB-SubCell"/>
</dbReference>
<reference evidence="8" key="1">
    <citation type="submission" date="2025-08" db="UniProtKB">
        <authorList>
            <consortium name="RefSeq"/>
        </authorList>
    </citation>
    <scope>IDENTIFICATION</scope>
    <source>
        <tissue evidence="8">Whole body</tissue>
    </source>
</reference>
<evidence type="ECO:0000256" key="4">
    <source>
        <dbReference type="ARBA" id="ARBA00023242"/>
    </source>
</evidence>
<dbReference type="Gene3D" id="2.60.40.720">
    <property type="match status" value="1"/>
</dbReference>
<keyword evidence="3" id="KW-0804">Transcription</keyword>
<name>A0A8B8F4X5_9HEMI</name>
<feature type="compositionally biased region" description="Low complexity" evidence="5">
    <location>
        <begin position="320"/>
        <end position="329"/>
    </location>
</feature>
<evidence type="ECO:0000256" key="5">
    <source>
        <dbReference type="SAM" id="MobiDB-lite"/>
    </source>
</evidence>
<evidence type="ECO:0000256" key="3">
    <source>
        <dbReference type="ARBA" id="ARBA00023163"/>
    </source>
</evidence>
<feature type="region of interest" description="Disordered" evidence="5">
    <location>
        <begin position="320"/>
        <end position="391"/>
    </location>
</feature>
<comment type="subcellular location">
    <subcellularLocation>
        <location evidence="1">Nucleus</location>
    </subcellularLocation>
</comment>
<dbReference type="Pfam" id="PF00853">
    <property type="entry name" value="Runt"/>
    <property type="match status" value="1"/>
</dbReference>
<dbReference type="GO" id="GO:0001709">
    <property type="term" value="P:cell fate determination"/>
    <property type="evidence" value="ECO:0007669"/>
    <property type="project" value="UniProtKB-ARBA"/>
</dbReference>
<dbReference type="GeneID" id="112679691"/>
<dbReference type="InterPro" id="IPR008967">
    <property type="entry name" value="p53-like_TF_DNA-bd_sf"/>
</dbReference>
<evidence type="ECO:0000256" key="1">
    <source>
        <dbReference type="ARBA" id="ARBA00004123"/>
    </source>
</evidence>
<protein>
    <submittedName>
        <fullName evidence="8">Runt-related transcription factor 1-like</fullName>
    </submittedName>
</protein>
<dbReference type="PANTHER" id="PTHR11950">
    <property type="entry name" value="RUNT RELATED"/>
    <property type="match status" value="1"/>
</dbReference>
<dbReference type="OrthoDB" id="10029800at2759"/>
<dbReference type="InterPro" id="IPR000040">
    <property type="entry name" value="AML1_Runt"/>
</dbReference>
<dbReference type="FunFam" id="2.60.40.720:FF:000001">
    <property type="entry name" value="Runt-related transcription factor"/>
    <property type="match status" value="1"/>
</dbReference>
<dbReference type="GO" id="GO:0000978">
    <property type="term" value="F:RNA polymerase II cis-regulatory region sequence-specific DNA binding"/>
    <property type="evidence" value="ECO:0007669"/>
    <property type="project" value="TreeGrafter"/>
</dbReference>
<feature type="compositionally biased region" description="Low complexity" evidence="5">
    <location>
        <begin position="364"/>
        <end position="376"/>
    </location>
</feature>
<proteinExistence type="predicted"/>
<keyword evidence="2" id="KW-0805">Transcription regulation</keyword>
<dbReference type="InterPro" id="IPR013524">
    <property type="entry name" value="Runt_dom"/>
</dbReference>
<evidence type="ECO:0000313" key="8">
    <source>
        <dbReference type="RefSeq" id="XP_025405372.1"/>
    </source>
</evidence>
<sequence length="480" mass="51209">MVVKGAQMNVNGGTAQGPAAEDGLSEAYAKMTADILAERSLGDFLSEHPGELVRTGSPFLVCTVLPTHWRSNKTLPVAFKVVALGEVPDGTAVTIRAGNDENYCAELRNCTALMKNQVAKFNDLRFVGRSGRGKSFTLTITVSCSPPQVTTYNKAIKVTVDGPREPRSKTRQQQQFHAFAFGQRPFLSTHFANPLDPLHRTADPLAFRMPAMTNCQNMGQFAPHHSWGYSHSTAYSTWPGGGGCTNFTPPALTATGFTGTAAATTSELHTSLTAAGHHHDLFPNCSANALTTVAVMPSFSDTSGTTANSGDLEQQLLLSSSSNCHQQQQDNRTGFSTARGYQQQQQQSAGNDQVMAPPPSDLHPSTSSGPRSTDSSAPDSPTGPVGSADDMMAIGQSHGYEHVGGSGYHGGGHPTMIPASLQLYSQLYHASAAGHTTRHHHHHHHYHQPGDGDEHLATVAQRPTQQAVAAADHSAVWRPY</sequence>
<organism evidence="7 8">
    <name type="scientific">Sipha flava</name>
    <name type="common">yellow sugarcane aphid</name>
    <dbReference type="NCBI Taxonomy" id="143950"/>
    <lineage>
        <taxon>Eukaryota</taxon>
        <taxon>Metazoa</taxon>
        <taxon>Ecdysozoa</taxon>
        <taxon>Arthropoda</taxon>
        <taxon>Hexapoda</taxon>
        <taxon>Insecta</taxon>
        <taxon>Pterygota</taxon>
        <taxon>Neoptera</taxon>
        <taxon>Paraneoptera</taxon>
        <taxon>Hemiptera</taxon>
        <taxon>Sternorrhyncha</taxon>
        <taxon>Aphidomorpha</taxon>
        <taxon>Aphidoidea</taxon>
        <taxon>Aphididae</taxon>
        <taxon>Sipha</taxon>
    </lineage>
</organism>
<dbReference type="Proteomes" id="UP000694846">
    <property type="component" value="Unplaced"/>
</dbReference>
<dbReference type="PANTHER" id="PTHR11950:SF31">
    <property type="entry name" value="SEGMENTATION PROTEIN RUNT"/>
    <property type="match status" value="1"/>
</dbReference>
<evidence type="ECO:0000256" key="2">
    <source>
        <dbReference type="ARBA" id="ARBA00023015"/>
    </source>
</evidence>
<dbReference type="InterPro" id="IPR012346">
    <property type="entry name" value="p53/RUNT-type_TF_DNA-bd_sf"/>
</dbReference>
<dbReference type="RefSeq" id="XP_025405372.1">
    <property type="nucleotide sequence ID" value="XM_025549587.1"/>
</dbReference>
<dbReference type="SUPFAM" id="SSF49417">
    <property type="entry name" value="p53-like transcription factors"/>
    <property type="match status" value="1"/>
</dbReference>
<dbReference type="PROSITE" id="PS51062">
    <property type="entry name" value="RUNT"/>
    <property type="match status" value="1"/>
</dbReference>
<accession>A0A8B8F4X5</accession>
<dbReference type="AlphaFoldDB" id="A0A8B8F4X5"/>
<keyword evidence="7" id="KW-1185">Reference proteome</keyword>
<keyword evidence="4" id="KW-0539">Nucleus</keyword>
<gene>
    <name evidence="8" type="primary">LOC112679691</name>
</gene>
<dbReference type="PRINTS" id="PR00967">
    <property type="entry name" value="ONCOGENEAML1"/>
</dbReference>
<feature type="domain" description="Runt" evidence="6">
    <location>
        <begin position="40"/>
        <end position="168"/>
    </location>
</feature>
<feature type="compositionally biased region" description="Basic residues" evidence="5">
    <location>
        <begin position="436"/>
        <end position="447"/>
    </location>
</feature>
<feature type="region of interest" description="Disordered" evidence="5">
    <location>
        <begin position="433"/>
        <end position="454"/>
    </location>
</feature>
<feature type="compositionally biased region" description="Polar residues" evidence="5">
    <location>
        <begin position="330"/>
        <end position="341"/>
    </location>
</feature>
<dbReference type="GO" id="GO:0000981">
    <property type="term" value="F:DNA-binding transcription factor activity, RNA polymerase II-specific"/>
    <property type="evidence" value="ECO:0007669"/>
    <property type="project" value="TreeGrafter"/>
</dbReference>
<dbReference type="GO" id="GO:0005524">
    <property type="term" value="F:ATP binding"/>
    <property type="evidence" value="ECO:0007669"/>
    <property type="project" value="InterPro"/>
</dbReference>